<sequence length="249" mass="26820">MTNPNTLNSAPHPHAQEAQTAPCAMVLVAAGRGSRFGGEKPKQYQSLMGHPIILKTLRALHRHPLVTDIIPVLAADDPFWPALTEALKQLPKVAKPVIGGAERQDSVRAGLEAARDAGHQWVGIHDAARPGVSTALLDRLFLARAQGDGVIPALPAQDTIKRGDAQGNIVETLDRSQIFLAQTPQVFHLPTILDAHQAAMQAGFFGTDDASLLEWAGKTVKIVEGEMRNLKITRPLDLKIVEYLLGESA</sequence>
<dbReference type="UniPathway" id="UPA00056">
    <property type="reaction ID" value="UER00093"/>
</dbReference>
<dbReference type="OrthoDB" id="9804336at2"/>
<feature type="site" description="Transition state stabilizer" evidence="3">
    <location>
        <position position="42"/>
    </location>
</feature>
<reference evidence="4 5" key="1">
    <citation type="journal article" date="2016" name="BMC Genomics">
        <title>Combined genomic and structural analyses of a cultured magnetotactic bacterium reveals its niche adaptation to a dynamic environment.</title>
        <authorList>
            <person name="Araujo A.C."/>
            <person name="Morillo V."/>
            <person name="Cypriano J."/>
            <person name="Teixeira L.C."/>
            <person name="Leao P."/>
            <person name="Lyra S."/>
            <person name="Almeida L.G."/>
            <person name="Bazylinski D.A."/>
            <person name="Vasconcellos A.T."/>
            <person name="Abreu F."/>
            <person name="Lins U."/>
        </authorList>
    </citation>
    <scope>NUCLEOTIDE SEQUENCE [LARGE SCALE GENOMIC DNA]</scope>
    <source>
        <strain evidence="4 5">IT-1</strain>
    </source>
</reference>
<dbReference type="FunFam" id="3.90.550.10:FF:000003">
    <property type="entry name" value="2-C-methyl-D-erythritol 4-phosphate cytidylyltransferase"/>
    <property type="match status" value="1"/>
</dbReference>
<dbReference type="InterPro" id="IPR034683">
    <property type="entry name" value="IspD/TarI"/>
</dbReference>
<feature type="site" description="Positions MEP for the nucleophilic attack" evidence="3">
    <location>
        <position position="175"/>
    </location>
</feature>
<evidence type="ECO:0000313" key="5">
    <source>
        <dbReference type="Proteomes" id="UP000194003"/>
    </source>
</evidence>
<dbReference type="Proteomes" id="UP000194003">
    <property type="component" value="Unassembled WGS sequence"/>
</dbReference>
<keyword evidence="3" id="KW-0414">Isoprene biosynthesis</keyword>
<comment type="catalytic activity">
    <reaction evidence="3">
        <text>2-C-methyl-D-erythritol 4-phosphate + CTP + H(+) = 4-CDP-2-C-methyl-D-erythritol + diphosphate</text>
        <dbReference type="Rhea" id="RHEA:13429"/>
        <dbReference type="ChEBI" id="CHEBI:15378"/>
        <dbReference type="ChEBI" id="CHEBI:33019"/>
        <dbReference type="ChEBI" id="CHEBI:37563"/>
        <dbReference type="ChEBI" id="CHEBI:57823"/>
        <dbReference type="ChEBI" id="CHEBI:58262"/>
        <dbReference type="EC" id="2.7.7.60"/>
    </reaction>
</comment>
<protein>
    <recommendedName>
        <fullName evidence="3">2-C-methyl-D-erythritol 4-phosphate cytidylyltransferase</fullName>
        <ecNumber evidence="3">2.7.7.60</ecNumber>
    </recommendedName>
    <alternativeName>
        <fullName evidence="3">4-diphosphocytidyl-2C-methyl-D-erythritol synthase</fullName>
    </alternativeName>
    <alternativeName>
        <fullName evidence="3">MEP cytidylyltransferase</fullName>
        <shortName evidence="3">MCT</shortName>
    </alternativeName>
</protein>
<dbReference type="EMBL" id="LVJN01000020">
    <property type="protein sequence ID" value="OSM02590.1"/>
    <property type="molecule type" value="Genomic_DNA"/>
</dbReference>
<dbReference type="InterPro" id="IPR001228">
    <property type="entry name" value="IspD"/>
</dbReference>
<dbReference type="InterPro" id="IPR050088">
    <property type="entry name" value="IspD/TarI_cytidylyltransf_bact"/>
</dbReference>
<keyword evidence="2 3" id="KW-0548">Nucleotidyltransferase</keyword>
<feature type="site" description="Positions MEP for the nucleophilic attack" evidence="3">
    <location>
        <position position="231"/>
    </location>
</feature>
<dbReference type="STRING" id="1434232.MAIT1_02768"/>
<dbReference type="SUPFAM" id="SSF53448">
    <property type="entry name" value="Nucleotide-diphospho-sugar transferases"/>
    <property type="match status" value="1"/>
</dbReference>
<evidence type="ECO:0000256" key="2">
    <source>
        <dbReference type="ARBA" id="ARBA00022695"/>
    </source>
</evidence>
<dbReference type="GO" id="GO:0050518">
    <property type="term" value="F:2-C-methyl-D-erythritol 4-phosphate cytidylyltransferase activity"/>
    <property type="evidence" value="ECO:0007669"/>
    <property type="project" value="UniProtKB-UniRule"/>
</dbReference>
<dbReference type="PANTHER" id="PTHR32125:SF4">
    <property type="entry name" value="2-C-METHYL-D-ERYTHRITOL 4-PHOSPHATE CYTIDYLYLTRANSFERASE, CHLOROPLASTIC"/>
    <property type="match status" value="1"/>
</dbReference>
<dbReference type="GO" id="GO:0019288">
    <property type="term" value="P:isopentenyl diphosphate biosynthetic process, methylerythritol 4-phosphate pathway"/>
    <property type="evidence" value="ECO:0007669"/>
    <property type="project" value="UniProtKB-UniRule"/>
</dbReference>
<comment type="caution">
    <text evidence="4">The sequence shown here is derived from an EMBL/GenBank/DDBJ whole genome shotgun (WGS) entry which is preliminary data.</text>
</comment>
<dbReference type="RefSeq" id="WP_143814928.1">
    <property type="nucleotide sequence ID" value="NZ_LVJN01000020.1"/>
</dbReference>
<dbReference type="PANTHER" id="PTHR32125">
    <property type="entry name" value="2-C-METHYL-D-ERYTHRITOL 4-PHOSPHATE CYTIDYLYLTRANSFERASE, CHLOROPLASTIC"/>
    <property type="match status" value="1"/>
</dbReference>
<evidence type="ECO:0000256" key="3">
    <source>
        <dbReference type="HAMAP-Rule" id="MF_00108"/>
    </source>
</evidence>
<name>A0A1Y2K3F4_9PROT</name>
<dbReference type="InterPro" id="IPR029044">
    <property type="entry name" value="Nucleotide-diphossugar_trans"/>
</dbReference>
<dbReference type="Pfam" id="PF01128">
    <property type="entry name" value="IspD"/>
    <property type="match status" value="1"/>
</dbReference>
<dbReference type="EC" id="2.7.7.60" evidence="3"/>
<dbReference type="HAMAP" id="MF_00108">
    <property type="entry name" value="IspD"/>
    <property type="match status" value="1"/>
</dbReference>
<dbReference type="CDD" id="cd02516">
    <property type="entry name" value="CDP-ME_synthetase"/>
    <property type="match status" value="1"/>
</dbReference>
<proteinExistence type="inferred from homology"/>
<dbReference type="Gene3D" id="3.90.550.10">
    <property type="entry name" value="Spore Coat Polysaccharide Biosynthesis Protein SpsA, Chain A"/>
    <property type="match status" value="1"/>
</dbReference>
<comment type="pathway">
    <text evidence="3">Isoprenoid biosynthesis; isopentenyl diphosphate biosynthesis via DXP pathway; isopentenyl diphosphate from 1-deoxy-D-xylulose 5-phosphate: step 2/6.</text>
</comment>
<dbReference type="AlphaFoldDB" id="A0A1Y2K3F4"/>
<feature type="site" description="Transition state stabilizer" evidence="3">
    <location>
        <position position="35"/>
    </location>
</feature>
<evidence type="ECO:0000313" key="4">
    <source>
        <dbReference type="EMBL" id="OSM02590.1"/>
    </source>
</evidence>
<evidence type="ECO:0000256" key="1">
    <source>
        <dbReference type="ARBA" id="ARBA00022679"/>
    </source>
</evidence>
<organism evidence="4 5">
    <name type="scientific">Magnetofaba australis IT-1</name>
    <dbReference type="NCBI Taxonomy" id="1434232"/>
    <lineage>
        <taxon>Bacteria</taxon>
        <taxon>Pseudomonadati</taxon>
        <taxon>Pseudomonadota</taxon>
        <taxon>Magnetococcia</taxon>
        <taxon>Magnetococcales</taxon>
        <taxon>Magnetococcaceae</taxon>
        <taxon>Magnetofaba</taxon>
    </lineage>
</organism>
<gene>
    <name evidence="3" type="primary">ispD</name>
    <name evidence="4" type="ORF">MAIT1_02768</name>
</gene>
<comment type="function">
    <text evidence="3">Catalyzes the formation of 4-diphosphocytidyl-2-C-methyl-D-erythritol from CTP and 2-C-methyl-D-erythritol 4-phosphate (MEP).</text>
</comment>
<keyword evidence="1 3" id="KW-0808">Transferase</keyword>
<comment type="similarity">
    <text evidence="3">Belongs to the IspD/TarI cytidylyltransferase family. IspD subfamily.</text>
</comment>
<keyword evidence="5" id="KW-1185">Reference proteome</keyword>
<accession>A0A1Y2K3F4</accession>
<dbReference type="NCBIfam" id="TIGR00453">
    <property type="entry name" value="ispD"/>
    <property type="match status" value="1"/>
</dbReference>